<evidence type="ECO:0000259" key="3">
    <source>
        <dbReference type="PROSITE" id="PS50108"/>
    </source>
</evidence>
<dbReference type="InterPro" id="IPR044785">
    <property type="entry name" value="RopGAP1-5"/>
</dbReference>
<dbReference type="Gene3D" id="1.10.555.10">
    <property type="entry name" value="Rho GTPase activation protein"/>
    <property type="match status" value="1"/>
</dbReference>
<dbReference type="PANTHER" id="PTHR23177">
    <property type="entry name" value="MKIAA1688 PROTEIN"/>
    <property type="match status" value="1"/>
</dbReference>
<dbReference type="InterPro" id="IPR036936">
    <property type="entry name" value="CRIB_dom_sf"/>
</dbReference>
<organism evidence="5 6">
    <name type="scientific">Solanum verrucosum</name>
    <dbReference type="NCBI Taxonomy" id="315347"/>
    <lineage>
        <taxon>Eukaryota</taxon>
        <taxon>Viridiplantae</taxon>
        <taxon>Streptophyta</taxon>
        <taxon>Embryophyta</taxon>
        <taxon>Tracheophyta</taxon>
        <taxon>Spermatophyta</taxon>
        <taxon>Magnoliopsida</taxon>
        <taxon>eudicotyledons</taxon>
        <taxon>Gunneridae</taxon>
        <taxon>Pentapetalae</taxon>
        <taxon>asterids</taxon>
        <taxon>lamiids</taxon>
        <taxon>Solanales</taxon>
        <taxon>Solanaceae</taxon>
        <taxon>Solanoideae</taxon>
        <taxon>Solaneae</taxon>
        <taxon>Solanum</taxon>
    </lineage>
</organism>
<evidence type="ECO:0000256" key="1">
    <source>
        <dbReference type="ARBA" id="ARBA00022468"/>
    </source>
</evidence>
<dbReference type="SMART" id="SM00324">
    <property type="entry name" value="RhoGAP"/>
    <property type="match status" value="1"/>
</dbReference>
<dbReference type="AlphaFoldDB" id="A0AAF0V0Q3"/>
<dbReference type="SMART" id="SM00285">
    <property type="entry name" value="PBD"/>
    <property type="match status" value="1"/>
</dbReference>
<dbReference type="CDD" id="cd00159">
    <property type="entry name" value="RhoGAP"/>
    <property type="match status" value="1"/>
</dbReference>
<feature type="region of interest" description="Disordered" evidence="2">
    <location>
        <begin position="374"/>
        <end position="436"/>
    </location>
</feature>
<dbReference type="EMBL" id="CP133622">
    <property type="protein sequence ID" value="WMV55947.1"/>
    <property type="molecule type" value="Genomic_DNA"/>
</dbReference>
<evidence type="ECO:0000256" key="2">
    <source>
        <dbReference type="SAM" id="MobiDB-lite"/>
    </source>
</evidence>
<protein>
    <submittedName>
        <fullName evidence="5">Uncharacterized protein</fullName>
    </submittedName>
</protein>
<dbReference type="Proteomes" id="UP001234989">
    <property type="component" value="Chromosome 11"/>
</dbReference>
<feature type="compositionally biased region" description="Low complexity" evidence="2">
    <location>
        <begin position="401"/>
        <end position="411"/>
    </location>
</feature>
<dbReference type="PROSITE" id="PS50108">
    <property type="entry name" value="CRIB"/>
    <property type="match status" value="1"/>
</dbReference>
<keyword evidence="1" id="KW-0343">GTPase activation</keyword>
<dbReference type="CDD" id="cd00132">
    <property type="entry name" value="CRIB"/>
    <property type="match status" value="1"/>
</dbReference>
<proteinExistence type="predicted"/>
<dbReference type="Gene3D" id="3.90.810.10">
    <property type="entry name" value="CRIB domain"/>
    <property type="match status" value="1"/>
</dbReference>
<feature type="compositionally biased region" description="Polar residues" evidence="2">
    <location>
        <begin position="424"/>
        <end position="433"/>
    </location>
</feature>
<feature type="compositionally biased region" description="Low complexity" evidence="2">
    <location>
        <begin position="7"/>
        <end position="21"/>
    </location>
</feature>
<dbReference type="InterPro" id="IPR000095">
    <property type="entry name" value="CRIB_dom"/>
</dbReference>
<sequence length="535" mass="59227">MTEVLHSSSPSPSSPSISTPTHNGTLFVEEIGGSEVAVCDSEEEIGEGEEEGEEGGKGRNQERDHLSLLALLVTLFRKSFWLACKTDRGGGDLCSGRGMEIGWPTNVRHVAHVTFDRFNGFLGLPVEFEPEVSRRAPSASTTVFGVSTESMQLSFDSRGNSVPTILLLMQRRLYAQGGLQAEGIFRINAENSEEELVREQLNRGIIPDGIDVHCLAGLIKNGGELFVLRYSQCEVGYKYYPDLFLTICGGQYTGLPLELPFMSLTFMAWFRELPSGVLDTLSPEQVMQCQSEEDCTALVRLLPQTEAALLDWALNLMADVVLEEHLNKMNSRNVAMVFAPNMTQMADPLTALMYAVQVMNFLRTLIEKTLKDREDSLVEPDSVSNLDRPDEYGHQSPPQFSLENSNESNELTEQAFTVEEPDSASASESNRVDNITDDEYLSYATSSEESDDSVSCETPIHVNTKARKACVTRTPNLEEDTQRIGQSSDSNQTKDVLKLDLESTAVQSLGNDSKSKGISNLIRINSMTERTEAWR</sequence>
<feature type="region of interest" description="Disordered" evidence="2">
    <location>
        <begin position="38"/>
        <end position="61"/>
    </location>
</feature>
<feature type="domain" description="CRIB" evidence="3">
    <location>
        <begin position="101"/>
        <end position="114"/>
    </location>
</feature>
<feature type="compositionally biased region" description="Acidic residues" evidence="2">
    <location>
        <begin position="40"/>
        <end position="53"/>
    </location>
</feature>
<reference evidence="5" key="1">
    <citation type="submission" date="2023-08" db="EMBL/GenBank/DDBJ databases">
        <title>A de novo genome assembly of Solanum verrucosum Schlechtendal, a Mexican diploid species geographically isolated from the other diploid A-genome species in potato relatives.</title>
        <authorList>
            <person name="Hosaka K."/>
        </authorList>
    </citation>
    <scope>NUCLEOTIDE SEQUENCE</scope>
    <source>
        <tissue evidence="5">Young leaves</tissue>
    </source>
</reference>
<dbReference type="PANTHER" id="PTHR23177:SF80">
    <property type="entry name" value="RHO GTPASE-ACTIVATING PROTEIN 5-LIKE"/>
    <property type="match status" value="1"/>
</dbReference>
<dbReference type="InterPro" id="IPR000198">
    <property type="entry name" value="RhoGAP_dom"/>
</dbReference>
<dbReference type="GO" id="GO:0005096">
    <property type="term" value="F:GTPase activator activity"/>
    <property type="evidence" value="ECO:0007669"/>
    <property type="project" value="UniProtKB-KW"/>
</dbReference>
<keyword evidence="6" id="KW-1185">Reference proteome</keyword>
<accession>A0AAF0V0Q3</accession>
<dbReference type="InterPro" id="IPR008936">
    <property type="entry name" value="Rho_GTPase_activation_prot"/>
</dbReference>
<evidence type="ECO:0000313" key="6">
    <source>
        <dbReference type="Proteomes" id="UP001234989"/>
    </source>
</evidence>
<dbReference type="Pfam" id="PF00786">
    <property type="entry name" value="PBD"/>
    <property type="match status" value="1"/>
</dbReference>
<dbReference type="PROSITE" id="PS50238">
    <property type="entry name" value="RHOGAP"/>
    <property type="match status" value="1"/>
</dbReference>
<feature type="region of interest" description="Disordered" evidence="2">
    <location>
        <begin position="1"/>
        <end position="26"/>
    </location>
</feature>
<feature type="domain" description="Rho-GAP" evidence="4">
    <location>
        <begin position="146"/>
        <end position="377"/>
    </location>
</feature>
<evidence type="ECO:0000259" key="4">
    <source>
        <dbReference type="PROSITE" id="PS50238"/>
    </source>
</evidence>
<gene>
    <name evidence="5" type="ORF">MTR67_049332</name>
</gene>
<dbReference type="Pfam" id="PF00620">
    <property type="entry name" value="RhoGAP"/>
    <property type="match status" value="1"/>
</dbReference>
<dbReference type="GO" id="GO:0007165">
    <property type="term" value="P:signal transduction"/>
    <property type="evidence" value="ECO:0007669"/>
    <property type="project" value="InterPro"/>
</dbReference>
<name>A0AAF0V0Q3_SOLVR</name>
<dbReference type="SUPFAM" id="SSF48350">
    <property type="entry name" value="GTPase activation domain, GAP"/>
    <property type="match status" value="2"/>
</dbReference>
<evidence type="ECO:0000313" key="5">
    <source>
        <dbReference type="EMBL" id="WMV55947.1"/>
    </source>
</evidence>